<organism evidence="1 2">
    <name type="scientific">Pluteus cervinus</name>
    <dbReference type="NCBI Taxonomy" id="181527"/>
    <lineage>
        <taxon>Eukaryota</taxon>
        <taxon>Fungi</taxon>
        <taxon>Dikarya</taxon>
        <taxon>Basidiomycota</taxon>
        <taxon>Agaricomycotina</taxon>
        <taxon>Agaricomycetes</taxon>
        <taxon>Agaricomycetidae</taxon>
        <taxon>Agaricales</taxon>
        <taxon>Pluteineae</taxon>
        <taxon>Pluteaceae</taxon>
        <taxon>Pluteus</taxon>
    </lineage>
</organism>
<sequence>MDVDHPSSLPEQASDMDGVMTSYPPPAPGAQLPGSHAEQGSGMNVLINSPSLPLPQSPQLSQPPQSHQPHTSATAERRPSAVRVRVPMRTGDPMNQTPGPVGEVQTSTQPSEPFEDADEDEDMAEEALVQSQLSRPHPPRYRPTMDQLRMMRQGGAEQEDYFRELSQWDRRRVHEITIERDALRVELQRYEGLYAHYQQISGDYQRAVQQIQQQGASLVSLKEQLASTKQQAEERVVSMQQAFNQEKEGHQKQIQELEQQWRGRLNEFESTTEARIATLERQRRLAASNESTRPPSQGVDTTPGPNVPRSSSLLTTPRLRARTPGPVSRASPSPYAAANFRGYGQSIPRHRRLMSVVPVDTPNNPPPRNPQPVNRSENLPGPSTSPMSPGSPHFHALNKPEVDPDQPVTHAYLHSLVRDLQQAVDALKRKKETPPQSHHKAHSKPPAPPSKQSRAKSEAAVDADTETDDEGHSSRRRKPNNKFVDIAKELYKSTFGIKHDIDILLHESIDLTGGIPEFDESDPRLDLMATAKSDWNRKVIHFLLKIGLQLQQESYPWLMDNEDDEETKKANTKLFEEAITKKFTRLRQKWRESFLRMKPDGTLETEAEAEMRLNAVASMTNKRARHARRRSERYDRRRRITGYQVVTADSEHSKATWNMILTVLEDLGERGMSSDESELEEGSLTQSFRAKKLPWRRNLDDILALVDDTRRLQGNGYKNQGCLPVDRTRDGELVTLDRNVCELPLNLYDEVWLEKQSADYIALELRPSKIRYPIHEVVAT</sequence>
<accession>A0ACD3B471</accession>
<evidence type="ECO:0000313" key="1">
    <source>
        <dbReference type="EMBL" id="TFK72421.1"/>
    </source>
</evidence>
<keyword evidence="2" id="KW-1185">Reference proteome</keyword>
<proteinExistence type="predicted"/>
<protein>
    <submittedName>
        <fullName evidence="1">Uncharacterized protein</fullName>
    </submittedName>
</protein>
<dbReference type="EMBL" id="ML208285">
    <property type="protein sequence ID" value="TFK72421.1"/>
    <property type="molecule type" value="Genomic_DNA"/>
</dbReference>
<gene>
    <name evidence="1" type="ORF">BDN72DRAFT_855453</name>
</gene>
<name>A0ACD3B471_9AGAR</name>
<evidence type="ECO:0000313" key="2">
    <source>
        <dbReference type="Proteomes" id="UP000308600"/>
    </source>
</evidence>
<dbReference type="Proteomes" id="UP000308600">
    <property type="component" value="Unassembled WGS sequence"/>
</dbReference>
<reference evidence="1 2" key="1">
    <citation type="journal article" date="2019" name="Nat. Ecol. Evol.">
        <title>Megaphylogeny resolves global patterns of mushroom evolution.</title>
        <authorList>
            <person name="Varga T."/>
            <person name="Krizsan K."/>
            <person name="Foldi C."/>
            <person name="Dima B."/>
            <person name="Sanchez-Garcia M."/>
            <person name="Sanchez-Ramirez S."/>
            <person name="Szollosi G.J."/>
            <person name="Szarkandi J.G."/>
            <person name="Papp V."/>
            <person name="Albert L."/>
            <person name="Andreopoulos W."/>
            <person name="Angelini C."/>
            <person name="Antonin V."/>
            <person name="Barry K.W."/>
            <person name="Bougher N.L."/>
            <person name="Buchanan P."/>
            <person name="Buyck B."/>
            <person name="Bense V."/>
            <person name="Catcheside P."/>
            <person name="Chovatia M."/>
            <person name="Cooper J."/>
            <person name="Damon W."/>
            <person name="Desjardin D."/>
            <person name="Finy P."/>
            <person name="Geml J."/>
            <person name="Haridas S."/>
            <person name="Hughes K."/>
            <person name="Justo A."/>
            <person name="Karasinski D."/>
            <person name="Kautmanova I."/>
            <person name="Kiss B."/>
            <person name="Kocsube S."/>
            <person name="Kotiranta H."/>
            <person name="LaButti K.M."/>
            <person name="Lechner B.E."/>
            <person name="Liimatainen K."/>
            <person name="Lipzen A."/>
            <person name="Lukacs Z."/>
            <person name="Mihaltcheva S."/>
            <person name="Morgado L.N."/>
            <person name="Niskanen T."/>
            <person name="Noordeloos M.E."/>
            <person name="Ohm R.A."/>
            <person name="Ortiz-Santana B."/>
            <person name="Ovrebo C."/>
            <person name="Racz N."/>
            <person name="Riley R."/>
            <person name="Savchenko A."/>
            <person name="Shiryaev A."/>
            <person name="Soop K."/>
            <person name="Spirin V."/>
            <person name="Szebenyi C."/>
            <person name="Tomsovsky M."/>
            <person name="Tulloss R.E."/>
            <person name="Uehling J."/>
            <person name="Grigoriev I.V."/>
            <person name="Vagvolgyi C."/>
            <person name="Papp T."/>
            <person name="Martin F.M."/>
            <person name="Miettinen O."/>
            <person name="Hibbett D.S."/>
            <person name="Nagy L.G."/>
        </authorList>
    </citation>
    <scope>NUCLEOTIDE SEQUENCE [LARGE SCALE GENOMIC DNA]</scope>
    <source>
        <strain evidence="1 2">NL-1719</strain>
    </source>
</reference>